<dbReference type="NCBIfam" id="TIGR02595">
    <property type="entry name" value="PEP_CTERM"/>
    <property type="match status" value="1"/>
</dbReference>
<organism evidence="3 4">
    <name type="scientific">Nitrosomonas oligotropha</name>
    <dbReference type="NCBI Taxonomy" id="42354"/>
    <lineage>
        <taxon>Bacteria</taxon>
        <taxon>Pseudomonadati</taxon>
        <taxon>Pseudomonadota</taxon>
        <taxon>Betaproteobacteria</taxon>
        <taxon>Nitrosomonadales</taxon>
        <taxon>Nitrosomonadaceae</taxon>
        <taxon>Nitrosomonas</taxon>
    </lineage>
</organism>
<evidence type="ECO:0000313" key="3">
    <source>
        <dbReference type="EMBL" id="SEO46354.1"/>
    </source>
</evidence>
<dbReference type="Pfam" id="PF07589">
    <property type="entry name" value="PEP-CTERM"/>
    <property type="match status" value="1"/>
</dbReference>
<dbReference type="Proteomes" id="UP000198814">
    <property type="component" value="Unassembled WGS sequence"/>
</dbReference>
<feature type="signal peptide" evidence="1">
    <location>
        <begin position="1"/>
        <end position="26"/>
    </location>
</feature>
<feature type="domain" description="Ice-binding protein C-terminal" evidence="2">
    <location>
        <begin position="182"/>
        <end position="206"/>
    </location>
</feature>
<dbReference type="EMBL" id="FODO01000010">
    <property type="protein sequence ID" value="SEO46354.1"/>
    <property type="molecule type" value="Genomic_DNA"/>
</dbReference>
<evidence type="ECO:0000256" key="1">
    <source>
        <dbReference type="SAM" id="SignalP"/>
    </source>
</evidence>
<dbReference type="AlphaFoldDB" id="A0A1H8PXE5"/>
<evidence type="ECO:0000259" key="2">
    <source>
        <dbReference type="Pfam" id="PF07589"/>
    </source>
</evidence>
<name>A0A1H8PXE5_9PROT</name>
<accession>A0A1H8PXE5</accession>
<evidence type="ECO:0000313" key="4">
    <source>
        <dbReference type="Proteomes" id="UP000198814"/>
    </source>
</evidence>
<feature type="chain" id="PRO_5011691959" evidence="1">
    <location>
        <begin position="27"/>
        <end position="212"/>
    </location>
</feature>
<keyword evidence="4" id="KW-1185">Reference proteome</keyword>
<keyword evidence="1" id="KW-0732">Signal</keyword>
<dbReference type="InterPro" id="IPR013424">
    <property type="entry name" value="Ice-binding_C"/>
</dbReference>
<dbReference type="STRING" id="42354.SAMN05216333_11047"/>
<reference evidence="4" key="1">
    <citation type="submission" date="2016-10" db="EMBL/GenBank/DDBJ databases">
        <authorList>
            <person name="Varghese N."/>
            <person name="Submissions S."/>
        </authorList>
    </citation>
    <scope>NUCLEOTIDE SEQUENCE [LARGE SCALE GENOMIC DNA]</scope>
    <source>
        <strain evidence="4">Nm76</strain>
    </source>
</reference>
<proteinExistence type="predicted"/>
<sequence>MKFIKGTTQVAAALGLSVLLSGVSYASPAGSITVTNPGPLGSFSINTAAFDGTSGVIEKLTFDLSGTHCTDGGSCILGEPLVFGGSGGGTFAYDPEANGTSSLFGAVGSTVFGFDFTGFDPLNVFTFSWDPDVASNGGYGAIVAELAGTVVTASVRFSATEVLTYSGTMGIVGHDVAANLVPVPEPETYAMLLAGLGLIGFAGYRRKQAAAV</sequence>
<dbReference type="RefSeq" id="WP_256206187.1">
    <property type="nucleotide sequence ID" value="NZ_FNOE01000008.1"/>
</dbReference>
<gene>
    <name evidence="3" type="ORF">SAMN05216333_11047</name>
</gene>
<protein>
    <submittedName>
        <fullName evidence="3">PEP-CTERM protein-sorting domain-containing protein</fullName>
    </submittedName>
</protein>